<dbReference type="eggNOG" id="COG0840">
    <property type="taxonomic scope" value="Bacteria"/>
</dbReference>
<feature type="compositionally biased region" description="Polar residues" evidence="5">
    <location>
        <begin position="323"/>
        <end position="333"/>
    </location>
</feature>
<dbReference type="PROSITE" id="PS50111">
    <property type="entry name" value="CHEMOTAXIS_TRANSDUC_2"/>
    <property type="match status" value="1"/>
</dbReference>
<dbReference type="AlphaFoldDB" id="E3BHY7"/>
<evidence type="ECO:0000256" key="3">
    <source>
        <dbReference type="ARBA" id="ARBA00029447"/>
    </source>
</evidence>
<dbReference type="InterPro" id="IPR024478">
    <property type="entry name" value="HlyB_4HB_MCP"/>
</dbReference>
<dbReference type="CDD" id="cd11386">
    <property type="entry name" value="MCP_signal"/>
    <property type="match status" value="1"/>
</dbReference>
<comment type="similarity">
    <text evidence="3">Belongs to the methyl-accepting chemotaxis (MCP) protein family.</text>
</comment>
<dbReference type="InterPro" id="IPR004089">
    <property type="entry name" value="MCPsignal_dom"/>
</dbReference>
<dbReference type="SMART" id="SM00304">
    <property type="entry name" value="HAMP"/>
    <property type="match status" value="1"/>
</dbReference>
<keyword evidence="2 4" id="KW-0807">Transducer</keyword>
<protein>
    <submittedName>
        <fullName evidence="9">Methyl-accepting chemotaxis protein</fullName>
    </submittedName>
</protein>
<feature type="domain" description="HAMP" evidence="8">
    <location>
        <begin position="209"/>
        <end position="263"/>
    </location>
</feature>
<dbReference type="PANTHER" id="PTHR32089">
    <property type="entry name" value="METHYL-ACCEPTING CHEMOTAXIS PROTEIN MCPB"/>
    <property type="match status" value="1"/>
</dbReference>
<sequence>MKNLSIGRKIALCFSVIALINLGFALFLLKELSSIQAELLNYTDDTLPAVESVDGIRDKMSYWRRTQFAVFAMSDHNKIVSKIKVNEKIREEIGTALNAYGKTVWPGEETEIYNRLISKWQKYLATMDAFNQAMTDDNKTKAYPILTQSLANFESIESDMNALVGILKGAMESNKNQILKSIHDLDYTTIISNVVMLIIMIAIVVSLTRMICRPLARVVQQANAIADGDLSKELVRKDIGNDELGDLADSTIQMQSNLKQLIDQSKEVVKQLGEAVEQMTHIAETSSADMQKQQSQISEVATAMTLMKSSVADVAKNTDDSAEQANQANQRTQEGARDNQAMVTSIQNVAQVIGDAGDTVSELEQQSSQINVVVDVIRDIAEQTNLLALNAAIEAARAGESGRGFAVVADEVRTLAGRTQDSTSEITTIIEKLQSFSAKAKEATENSRTSIDKCAEQGHHSQELMVSIEQAIANIADMGIQIASACGEQDSVADELSRNIEEIQVASQDVAKGSEQTVKSCRELANLSSSLHESMSRFKLH</sequence>
<dbReference type="Pfam" id="PF12729">
    <property type="entry name" value="4HB_MCP_1"/>
    <property type="match status" value="1"/>
</dbReference>
<evidence type="ECO:0000256" key="1">
    <source>
        <dbReference type="ARBA" id="ARBA00004370"/>
    </source>
</evidence>
<comment type="caution">
    <text evidence="9">The sequence shown here is derived from an EMBL/GenBank/DDBJ whole genome shotgun (WGS) entry which is preliminary data.</text>
</comment>
<dbReference type="InterPro" id="IPR003660">
    <property type="entry name" value="HAMP_dom"/>
</dbReference>
<reference evidence="9 10" key="1">
    <citation type="journal article" date="2012" name="Int. J. Syst. Evol. Microbiol.">
        <title>Vibrio caribbeanicus sp. nov., isolated from the marine sponge Scleritoderma cyanea.</title>
        <authorList>
            <person name="Hoffmann M."/>
            <person name="Monday S.R."/>
            <person name="Allard M.W."/>
            <person name="Strain E.A."/>
            <person name="Whittaker P."/>
            <person name="Naum M."/>
            <person name="McCarthy P.J."/>
            <person name="Lopez J.V."/>
            <person name="Fischer M."/>
            <person name="Brown E.W."/>
        </authorList>
    </citation>
    <scope>NUCLEOTIDE SEQUENCE [LARGE SCALE GENOMIC DNA]</scope>
    <source>
        <strain evidence="9 10">ATCC BAA-2122</strain>
    </source>
</reference>
<evidence type="ECO:0000256" key="5">
    <source>
        <dbReference type="SAM" id="MobiDB-lite"/>
    </source>
</evidence>
<feature type="domain" description="Methyl-accepting transducer" evidence="7">
    <location>
        <begin position="268"/>
        <end position="504"/>
    </location>
</feature>
<dbReference type="PANTHER" id="PTHR32089:SF120">
    <property type="entry name" value="METHYL-ACCEPTING CHEMOTAXIS PROTEIN TLPQ"/>
    <property type="match status" value="1"/>
</dbReference>
<dbReference type="STRING" id="796620.VIBC2010_18584"/>
<evidence type="ECO:0000313" key="10">
    <source>
        <dbReference type="Proteomes" id="UP000002943"/>
    </source>
</evidence>
<evidence type="ECO:0000259" key="7">
    <source>
        <dbReference type="PROSITE" id="PS50111"/>
    </source>
</evidence>
<dbReference type="CDD" id="cd06225">
    <property type="entry name" value="HAMP"/>
    <property type="match status" value="1"/>
</dbReference>
<dbReference type="GO" id="GO:0007165">
    <property type="term" value="P:signal transduction"/>
    <property type="evidence" value="ECO:0007669"/>
    <property type="project" value="UniProtKB-KW"/>
</dbReference>
<dbReference type="GO" id="GO:0006935">
    <property type="term" value="P:chemotaxis"/>
    <property type="evidence" value="ECO:0007669"/>
    <property type="project" value="UniProtKB-ARBA"/>
</dbReference>
<dbReference type="PROSITE" id="PS50885">
    <property type="entry name" value="HAMP"/>
    <property type="match status" value="1"/>
</dbReference>
<dbReference type="Pfam" id="PF00015">
    <property type="entry name" value="MCPsignal"/>
    <property type="match status" value="1"/>
</dbReference>
<dbReference type="SMART" id="SM00283">
    <property type="entry name" value="MA"/>
    <property type="match status" value="1"/>
</dbReference>
<evidence type="ECO:0000256" key="4">
    <source>
        <dbReference type="PROSITE-ProRule" id="PRU00284"/>
    </source>
</evidence>
<accession>E3BHY7</accession>
<feature type="transmembrane region" description="Helical" evidence="6">
    <location>
        <begin position="187"/>
        <end position="207"/>
    </location>
</feature>
<dbReference type="Gene3D" id="1.10.287.950">
    <property type="entry name" value="Methyl-accepting chemotaxis protein"/>
    <property type="match status" value="1"/>
</dbReference>
<evidence type="ECO:0000259" key="8">
    <source>
        <dbReference type="PROSITE" id="PS50885"/>
    </source>
</evidence>
<evidence type="ECO:0000313" key="9">
    <source>
        <dbReference type="EMBL" id="EFP97426.1"/>
    </source>
</evidence>
<dbReference type="Proteomes" id="UP000002943">
    <property type="component" value="Unassembled WGS sequence"/>
</dbReference>
<feature type="region of interest" description="Disordered" evidence="5">
    <location>
        <begin position="316"/>
        <end position="340"/>
    </location>
</feature>
<keyword evidence="10" id="KW-1185">Reference proteome</keyword>
<dbReference type="Pfam" id="PF00672">
    <property type="entry name" value="HAMP"/>
    <property type="match status" value="1"/>
</dbReference>
<dbReference type="FunFam" id="1.10.287.950:FF:000001">
    <property type="entry name" value="Methyl-accepting chemotaxis sensory transducer"/>
    <property type="match status" value="1"/>
</dbReference>
<evidence type="ECO:0000256" key="6">
    <source>
        <dbReference type="SAM" id="Phobius"/>
    </source>
</evidence>
<keyword evidence="6" id="KW-0812">Transmembrane</keyword>
<proteinExistence type="inferred from homology"/>
<gene>
    <name evidence="9" type="ORF">VIBC2010_18584</name>
</gene>
<dbReference type="SUPFAM" id="SSF58104">
    <property type="entry name" value="Methyl-accepting chemotaxis protein (MCP) signaling domain"/>
    <property type="match status" value="1"/>
</dbReference>
<evidence type="ECO:0000256" key="2">
    <source>
        <dbReference type="ARBA" id="ARBA00023224"/>
    </source>
</evidence>
<dbReference type="EMBL" id="AEIU01000059">
    <property type="protein sequence ID" value="EFP97426.1"/>
    <property type="molecule type" value="Genomic_DNA"/>
</dbReference>
<keyword evidence="6" id="KW-0472">Membrane</keyword>
<dbReference type="GO" id="GO:0016020">
    <property type="term" value="C:membrane"/>
    <property type="evidence" value="ECO:0007669"/>
    <property type="project" value="UniProtKB-SubCell"/>
</dbReference>
<keyword evidence="6" id="KW-1133">Transmembrane helix</keyword>
<organism evidence="9 10">
    <name type="scientific">Vibrio caribbeanicus ATCC BAA-2122</name>
    <dbReference type="NCBI Taxonomy" id="796620"/>
    <lineage>
        <taxon>Bacteria</taxon>
        <taxon>Pseudomonadati</taxon>
        <taxon>Pseudomonadota</taxon>
        <taxon>Gammaproteobacteria</taxon>
        <taxon>Vibrionales</taxon>
        <taxon>Vibrionaceae</taxon>
        <taxon>Vibrio</taxon>
    </lineage>
</organism>
<comment type="subcellular location">
    <subcellularLocation>
        <location evidence="1">Membrane</location>
    </subcellularLocation>
</comment>
<name>E3BHY7_9VIBR</name>